<evidence type="ECO:0000259" key="1">
    <source>
        <dbReference type="Pfam" id="PF13280"/>
    </source>
</evidence>
<dbReference type="InterPro" id="IPR051534">
    <property type="entry name" value="CBASS_pafABC_assoc_protein"/>
</dbReference>
<feature type="domain" description="WYL" evidence="1">
    <location>
        <begin position="158"/>
        <end position="224"/>
    </location>
</feature>
<name>A0ABW8DYG7_9PSED</name>
<dbReference type="EMBL" id="JBIUWZ010000004">
    <property type="protein sequence ID" value="MFJ2677458.1"/>
    <property type="molecule type" value="Genomic_DNA"/>
</dbReference>
<dbReference type="InterPro" id="IPR026881">
    <property type="entry name" value="WYL_dom"/>
</dbReference>
<comment type="caution">
    <text evidence="3">The sequence shown here is derived from an EMBL/GenBank/DDBJ whole genome shotgun (WGS) entry which is preliminary data.</text>
</comment>
<evidence type="ECO:0000259" key="2">
    <source>
        <dbReference type="Pfam" id="PF25583"/>
    </source>
</evidence>
<dbReference type="PANTHER" id="PTHR34580">
    <property type="match status" value="1"/>
</dbReference>
<dbReference type="Pfam" id="PF25583">
    <property type="entry name" value="WCX"/>
    <property type="match status" value="1"/>
</dbReference>
<dbReference type="Pfam" id="PF13280">
    <property type="entry name" value="WYL"/>
    <property type="match status" value="1"/>
</dbReference>
<dbReference type="PANTHER" id="PTHR34580:SF1">
    <property type="entry name" value="PROTEIN PAFC"/>
    <property type="match status" value="1"/>
</dbReference>
<dbReference type="InterPro" id="IPR057727">
    <property type="entry name" value="WCX_dom"/>
</dbReference>
<protein>
    <submittedName>
        <fullName evidence="3">Helix-turn-helix transcriptional regulator</fullName>
    </submittedName>
</protein>
<accession>A0ABW8DYG7</accession>
<dbReference type="Proteomes" id="UP001617213">
    <property type="component" value="Unassembled WGS sequence"/>
</dbReference>
<feature type="domain" description="WCX" evidence="2">
    <location>
        <begin position="254"/>
        <end position="330"/>
    </location>
</feature>
<evidence type="ECO:0000313" key="4">
    <source>
        <dbReference type="Proteomes" id="UP001617213"/>
    </source>
</evidence>
<proteinExistence type="predicted"/>
<keyword evidence="4" id="KW-1185">Reference proteome</keyword>
<dbReference type="PROSITE" id="PS52050">
    <property type="entry name" value="WYL"/>
    <property type="match status" value="1"/>
</dbReference>
<reference evidence="3 4" key="1">
    <citation type="submission" date="2024-10" db="EMBL/GenBank/DDBJ databases">
        <title>The Natural Products Discovery Center: Release of the First 8490 Sequenced Strains for Exploring Actinobacteria Biosynthetic Diversity.</title>
        <authorList>
            <person name="Kalkreuter E."/>
            <person name="Kautsar S.A."/>
            <person name="Yang D."/>
            <person name="Bader C.D."/>
            <person name="Teijaro C.N."/>
            <person name="Fluegel L."/>
            <person name="Davis C.M."/>
            <person name="Simpson J.R."/>
            <person name="Lauterbach L."/>
            <person name="Steele A.D."/>
            <person name="Gui C."/>
            <person name="Meng S."/>
            <person name="Li G."/>
            <person name="Viehrig K."/>
            <person name="Ye F."/>
            <person name="Su P."/>
            <person name="Kiefer A.F."/>
            <person name="Nichols A."/>
            <person name="Cepeda A.J."/>
            <person name="Yan W."/>
            <person name="Fan B."/>
            <person name="Jiang Y."/>
            <person name="Adhikari A."/>
            <person name="Zheng C.-J."/>
            <person name="Schuster L."/>
            <person name="Cowan T.M."/>
            <person name="Smanski M.J."/>
            <person name="Chevrette M.G."/>
            <person name="De Carvalho L.P.S."/>
            <person name="Shen B."/>
        </authorList>
    </citation>
    <scope>NUCLEOTIDE SEQUENCE [LARGE SCALE GENOMIC DNA]</scope>
    <source>
        <strain evidence="3 4">NPDC087581</strain>
    </source>
</reference>
<evidence type="ECO:0000313" key="3">
    <source>
        <dbReference type="EMBL" id="MFJ2677458.1"/>
    </source>
</evidence>
<gene>
    <name evidence="3" type="ORF">ACIOWJ_05040</name>
</gene>
<organism evidence="3 4">
    <name type="scientific">Pseudomonas sivasensis</name>
    <dbReference type="NCBI Taxonomy" id="1880678"/>
    <lineage>
        <taxon>Bacteria</taxon>
        <taxon>Pseudomonadati</taxon>
        <taxon>Pseudomonadota</taxon>
        <taxon>Gammaproteobacteria</taxon>
        <taxon>Pseudomonadales</taxon>
        <taxon>Pseudomonadaceae</taxon>
        <taxon>Pseudomonas</taxon>
    </lineage>
</organism>
<dbReference type="RefSeq" id="WP_401380248.1">
    <property type="nucleotide sequence ID" value="NZ_JBIUWZ010000004.1"/>
</dbReference>
<sequence>MPSAKSHSTVSRQWELLKLLPKRDSGITVTELLARLDTCGYQTSRRTVERDLVDLSLVFPLQCSEDSSPQAWHWTPGVNVELQGITLTEALSLALVEDAIRPLLPASMLSVLEPRFVHARRKLKGLEDDNPAARWLEKVAAVRPDLNLQAPDIDPHRLESLQKALINESQVQCQYYSAHTDKLSEMTLNPLAMVQRGLVTYLIATAHPYTDIRQFAVHRFRTVEQLDRPVEGVQGFDLRAYLASDALQFGTPEKIQFQAWVSERQARLIRETPLSPDMTLEQLEDGYRVRSTLSNTWQLHWWILSQGDAMVVEQPAELRAQIGETLQRAAAAYQPLDEVAGTVVSRVNEQAAAQSAASAASVA</sequence>